<sequence length="99" mass="11796">MKQVITFRSFTEFFEKEKSGLKCNTVRMFELCDDREYILRDIMNEEIKKEDVILKIMNFDTGESFEREISDVSKLEVNTAEIYIISWRHKDENGNEGNS</sequence>
<dbReference type="PATRIC" id="fig|134605.3.peg.1769"/>
<comment type="caution">
    <text evidence="1">The sequence shown here is derived from an EMBL/GenBank/DDBJ whole genome shotgun (WGS) entry which is preliminary data.</text>
</comment>
<evidence type="ECO:0000313" key="1">
    <source>
        <dbReference type="EMBL" id="KXA12304.1"/>
    </source>
</evidence>
<gene>
    <name evidence="1" type="ORF">HMPREF3206_01791</name>
</gene>
<accession>A0A133N7Q0</accession>
<reference evidence="2" key="1">
    <citation type="submission" date="2016-01" db="EMBL/GenBank/DDBJ databases">
        <authorList>
            <person name="Mitreva M."/>
            <person name="Pepin K.H."/>
            <person name="Mihindukulasuriya K.A."/>
            <person name="Fulton R."/>
            <person name="Fronick C."/>
            <person name="O'Laughlin M."/>
            <person name="Miner T."/>
            <person name="Herter B."/>
            <person name="Rosa B.A."/>
            <person name="Cordes M."/>
            <person name="Tomlinson C."/>
            <person name="Wollam A."/>
            <person name="Palsikar V.B."/>
            <person name="Mardis E.R."/>
            <person name="Wilson R.K."/>
        </authorList>
    </citation>
    <scope>NUCLEOTIDE SEQUENCE [LARGE SCALE GENOMIC DNA]</scope>
    <source>
        <strain evidence="2">CMW8396</strain>
    </source>
</reference>
<dbReference type="EMBL" id="LRPX01000102">
    <property type="protein sequence ID" value="KXA12304.1"/>
    <property type="molecule type" value="Genomic_DNA"/>
</dbReference>
<name>A0A133N7Q0_9FUSO</name>
<proteinExistence type="predicted"/>
<dbReference type="RefSeq" id="WP_008800923.1">
    <property type="nucleotide sequence ID" value="NZ_KQ956578.1"/>
</dbReference>
<dbReference type="STRING" id="134605.HMPREF3206_01791"/>
<evidence type="ECO:0000313" key="2">
    <source>
        <dbReference type="Proteomes" id="UP000070617"/>
    </source>
</evidence>
<organism evidence="1 2">
    <name type="scientific">Fusobacterium equinum</name>
    <dbReference type="NCBI Taxonomy" id="134605"/>
    <lineage>
        <taxon>Bacteria</taxon>
        <taxon>Fusobacteriati</taxon>
        <taxon>Fusobacteriota</taxon>
        <taxon>Fusobacteriia</taxon>
        <taxon>Fusobacteriales</taxon>
        <taxon>Fusobacteriaceae</taxon>
        <taxon>Fusobacterium</taxon>
    </lineage>
</organism>
<protein>
    <submittedName>
        <fullName evidence="1">Uncharacterized protein</fullName>
    </submittedName>
</protein>
<keyword evidence="2" id="KW-1185">Reference proteome</keyword>
<dbReference type="AlphaFoldDB" id="A0A133N7Q0"/>
<dbReference type="Proteomes" id="UP000070617">
    <property type="component" value="Unassembled WGS sequence"/>
</dbReference>